<protein>
    <submittedName>
        <fullName evidence="1">Uncharacterized protein</fullName>
    </submittedName>
</protein>
<sequence length="78" mass="9553">MIITEEEGWNDFIEKMLQQNKNPIFRFVSYYKYMFIYKSLFEDKEIYVETGGNHDDIYSCSLSYEMSMEELNEEIFFP</sequence>
<accession>A0A481YTM3</accession>
<gene>
    <name evidence="1" type="ORF">LCMAC102_01650</name>
</gene>
<organism evidence="1">
    <name type="scientific">Marseillevirus LCMAC102</name>
    <dbReference type="NCBI Taxonomy" id="2506603"/>
    <lineage>
        <taxon>Viruses</taxon>
        <taxon>Varidnaviria</taxon>
        <taxon>Bamfordvirae</taxon>
        <taxon>Nucleocytoviricota</taxon>
        <taxon>Megaviricetes</taxon>
        <taxon>Pimascovirales</taxon>
        <taxon>Pimascovirales incertae sedis</taxon>
        <taxon>Marseilleviridae</taxon>
    </lineage>
</organism>
<proteinExistence type="predicted"/>
<dbReference type="EMBL" id="MK500334">
    <property type="protein sequence ID" value="QBK86370.1"/>
    <property type="molecule type" value="Genomic_DNA"/>
</dbReference>
<reference evidence="1" key="1">
    <citation type="journal article" date="2019" name="MBio">
        <title>Virus Genomes from Deep Sea Sediments Expand the Ocean Megavirome and Support Independent Origins of Viral Gigantism.</title>
        <authorList>
            <person name="Backstrom D."/>
            <person name="Yutin N."/>
            <person name="Jorgensen S.L."/>
            <person name="Dharamshi J."/>
            <person name="Homa F."/>
            <person name="Zaremba-Niedwiedzka K."/>
            <person name="Spang A."/>
            <person name="Wolf Y.I."/>
            <person name="Koonin E.V."/>
            <person name="Ettema T.J."/>
        </authorList>
    </citation>
    <scope>NUCLEOTIDE SEQUENCE</scope>
</reference>
<evidence type="ECO:0000313" key="1">
    <source>
        <dbReference type="EMBL" id="QBK86370.1"/>
    </source>
</evidence>
<name>A0A481YTM3_9VIRU</name>